<dbReference type="InterPro" id="IPR040982">
    <property type="entry name" value="DNA_pol3_finger"/>
</dbReference>
<reference evidence="10 11" key="1">
    <citation type="submission" date="2019-02" db="EMBL/GenBank/DDBJ databases">
        <title>Deep-cultivation of Planctomycetes and their phenomic and genomic characterization uncovers novel biology.</title>
        <authorList>
            <person name="Wiegand S."/>
            <person name="Jogler M."/>
            <person name="Boedeker C."/>
            <person name="Pinto D."/>
            <person name="Vollmers J."/>
            <person name="Rivas-Marin E."/>
            <person name="Kohn T."/>
            <person name="Peeters S.H."/>
            <person name="Heuer A."/>
            <person name="Rast P."/>
            <person name="Oberbeckmann S."/>
            <person name="Bunk B."/>
            <person name="Jeske O."/>
            <person name="Meyerdierks A."/>
            <person name="Storesund J.E."/>
            <person name="Kallscheuer N."/>
            <person name="Luecker S."/>
            <person name="Lage O.M."/>
            <person name="Pohl T."/>
            <person name="Merkel B.J."/>
            <person name="Hornburger P."/>
            <person name="Mueller R.-W."/>
            <person name="Bruemmer F."/>
            <person name="Labrenz M."/>
            <person name="Spormann A.M."/>
            <person name="Op den Camp H."/>
            <person name="Overmann J."/>
            <person name="Amann R."/>
            <person name="Jetten M.S.M."/>
            <person name="Mascher T."/>
            <person name="Medema M.H."/>
            <person name="Devos D.P."/>
            <person name="Kaster A.-K."/>
            <person name="Ovreas L."/>
            <person name="Rohde M."/>
            <person name="Galperin M.Y."/>
            <person name="Jogler C."/>
        </authorList>
    </citation>
    <scope>NUCLEOTIDE SEQUENCE [LARGE SCALE GENOMIC DNA]</scope>
    <source>
        <strain evidence="10 11">Pan216</strain>
    </source>
</reference>
<dbReference type="NCBIfam" id="NF005298">
    <property type="entry name" value="PRK06826.1"/>
    <property type="match status" value="1"/>
</dbReference>
<comment type="catalytic activity">
    <reaction evidence="7">
        <text>DNA(n) + a 2'-deoxyribonucleoside 5'-triphosphate = DNA(n+1) + diphosphate</text>
        <dbReference type="Rhea" id="RHEA:22508"/>
        <dbReference type="Rhea" id="RHEA-COMP:17339"/>
        <dbReference type="Rhea" id="RHEA-COMP:17340"/>
        <dbReference type="ChEBI" id="CHEBI:33019"/>
        <dbReference type="ChEBI" id="CHEBI:61560"/>
        <dbReference type="ChEBI" id="CHEBI:173112"/>
        <dbReference type="EC" id="2.7.7.7"/>
    </reaction>
</comment>
<dbReference type="PANTHER" id="PTHR32294:SF0">
    <property type="entry name" value="DNA POLYMERASE III SUBUNIT ALPHA"/>
    <property type="match status" value="1"/>
</dbReference>
<evidence type="ECO:0000256" key="7">
    <source>
        <dbReference type="ARBA" id="ARBA00049244"/>
    </source>
</evidence>
<evidence type="ECO:0000256" key="4">
    <source>
        <dbReference type="ARBA" id="ARBA00022695"/>
    </source>
</evidence>
<organism evidence="10 11">
    <name type="scientific">Kolteria novifilia</name>
    <dbReference type="NCBI Taxonomy" id="2527975"/>
    <lineage>
        <taxon>Bacteria</taxon>
        <taxon>Pseudomonadati</taxon>
        <taxon>Planctomycetota</taxon>
        <taxon>Planctomycetia</taxon>
        <taxon>Kolteriales</taxon>
        <taxon>Kolteriaceae</taxon>
        <taxon>Kolteria</taxon>
    </lineage>
</organism>
<dbReference type="Pfam" id="PF17657">
    <property type="entry name" value="DNA_pol3_finger"/>
    <property type="match status" value="1"/>
</dbReference>
<dbReference type="Pfam" id="PF02811">
    <property type="entry name" value="PHP"/>
    <property type="match status" value="1"/>
</dbReference>
<dbReference type="InterPro" id="IPR029460">
    <property type="entry name" value="DNAPol_HHH"/>
</dbReference>
<dbReference type="SMART" id="SM00481">
    <property type="entry name" value="POLIIIAc"/>
    <property type="match status" value="1"/>
</dbReference>
<gene>
    <name evidence="10" type="primary">dnaE</name>
    <name evidence="10" type="ORF">Pan216_57310</name>
</gene>
<dbReference type="CDD" id="cd04485">
    <property type="entry name" value="DnaE_OBF"/>
    <property type="match status" value="1"/>
</dbReference>
<protein>
    <recommendedName>
        <fullName evidence="2">DNA polymerase III subunit alpha</fullName>
        <ecNumber evidence="1">2.7.7.7</ecNumber>
    </recommendedName>
</protein>
<keyword evidence="5" id="KW-0235">DNA replication</keyword>
<dbReference type="Gene3D" id="1.10.10.1600">
    <property type="entry name" value="Bacterial DNA polymerase III alpha subunit, thumb domain"/>
    <property type="match status" value="1"/>
</dbReference>
<dbReference type="PANTHER" id="PTHR32294">
    <property type="entry name" value="DNA POLYMERASE III SUBUNIT ALPHA"/>
    <property type="match status" value="1"/>
</dbReference>
<dbReference type="Gene3D" id="1.10.150.870">
    <property type="match status" value="1"/>
</dbReference>
<dbReference type="EMBL" id="CP036279">
    <property type="protein sequence ID" value="QDU64838.1"/>
    <property type="molecule type" value="Genomic_DNA"/>
</dbReference>
<evidence type="ECO:0000259" key="9">
    <source>
        <dbReference type="SMART" id="SM00481"/>
    </source>
</evidence>
<evidence type="ECO:0000256" key="2">
    <source>
        <dbReference type="ARBA" id="ARBA00019114"/>
    </source>
</evidence>
<dbReference type="Pfam" id="PF07733">
    <property type="entry name" value="DNA_pol3_alpha"/>
    <property type="match status" value="1"/>
</dbReference>
<dbReference type="CDD" id="cd12113">
    <property type="entry name" value="PHP_PolIIIA_DnaE3"/>
    <property type="match status" value="1"/>
</dbReference>
<dbReference type="InterPro" id="IPR011708">
    <property type="entry name" value="DNA_pol3_alpha_NTPase_dom"/>
</dbReference>
<dbReference type="GO" id="GO:0006260">
    <property type="term" value="P:DNA replication"/>
    <property type="evidence" value="ECO:0007669"/>
    <property type="project" value="UniProtKB-KW"/>
</dbReference>
<sequence length="1178" mass="130996">MSSGSFVHLHCHSHFSLLDGAAKVNDLVGQAKSQGMNALALTDHGNLYGAIEFYDACREAEINPILGYEAYVSPAHRTDRQARGGQGGEASFHLTMLATNRVGFQNLIKLSSQAFLEGFYYKPRIDKELIEAHHEGLVVLSGCAASEFSSLILGGKRNEARHLAEWFAKLFGEERFFIEIQDNGLEIQRECADGAIEIANKMGLNLVATCDTHYLCQEDSYAHEVLLCINTGKTMSDPKRMQYGSNEFYLKSAEEMYAAFPDHPQAVDQAQKIADSIDIDLDFSKRHFPVFLPPENKTDKDYLLERCKIGFEERFPNTDYPDGPTDAHWQRLDMELGVINKLGFASYFLIVWDFVQFSLDNGIPCGARGSGCGALVAYLLGFSNVDPLKYDLLFERFLDPNRKEAPDIDIDFCQERREEVIEYVRQKYGEQNVAQIITFGTMAARAVVRDVGRALEYPLATVDQIAKMIPALPKMTLEKALDQSPDLKAAYDSDSETKRLIDVGRRLEGLARNPGTHAAGVVVADEELSSIIPLQKNGEIVTTQWEMTILEQVGMLKFDFLGLRNLTILSRAVEIIQHVRGIEMDVLTIPLTDKETYDLLQRGETKGVFQLESEGIRGLLMRMKPDRFDDIIATAALYRPGPLGGGMVDQYVNVKHGREQPEYAHDVLKGILEETYGVMVYQEQVMRILNRLGGIELADAYKCIKAISKKKMEVIAKYRSQFIEGAESCGLKGSKAEEIFKLIEHFAGYGFNKSHSTAYALVAYQTAYLKAHYPAEFMAALLSSEIDKTDMLVEHIDDCRRMGIEVKPPDVNEGEVGFTVVEGVIRFGLAAIKGAGEKAIEAIVAERDKDGRYRDFFDFLERIDTKLVNKSCIEALIKAGAFDSMGVFRSQLQEALPMALQAAAFARDARSSGQGFLFDGEDEVSAEETNQSLPQIDEWSDKEKLAHEKSVLGIFLSSHPLAEHQRTLRIYRTHEIAQLDSLTDRTPVTIGGMITGVRTMIQQRGRNANKAYARFMFEDLGKSIGCVMFADSYAEWKEKIVNDSIGFLIASVDKSRDEVGLIADEWIDLEQASKRLSGTLSVRVNSAKHESDSIDQLANILKGRQGNSPVMLEVSSPEGVEAQLRVGDGFKVCLDSELMQQIEGLLGEGSVSIGPAMAPSNGNGNGHSNGNGHRRRRG</sequence>
<accession>A0A518BCX6</accession>
<dbReference type="NCBIfam" id="NF004226">
    <property type="entry name" value="PRK05673.1"/>
    <property type="match status" value="1"/>
</dbReference>
<proteinExistence type="predicted"/>
<dbReference type="InterPro" id="IPR041931">
    <property type="entry name" value="DNA_pol3_alpha_thumb_dom"/>
</dbReference>
<evidence type="ECO:0000256" key="1">
    <source>
        <dbReference type="ARBA" id="ARBA00012417"/>
    </source>
</evidence>
<feature type="region of interest" description="Disordered" evidence="8">
    <location>
        <begin position="1153"/>
        <end position="1178"/>
    </location>
</feature>
<evidence type="ECO:0000256" key="8">
    <source>
        <dbReference type="SAM" id="MobiDB-lite"/>
    </source>
</evidence>
<dbReference type="GO" id="GO:0003887">
    <property type="term" value="F:DNA-directed DNA polymerase activity"/>
    <property type="evidence" value="ECO:0007669"/>
    <property type="project" value="UniProtKB-KW"/>
</dbReference>
<dbReference type="InterPro" id="IPR004013">
    <property type="entry name" value="PHP_dom"/>
</dbReference>
<dbReference type="GO" id="GO:0008408">
    <property type="term" value="F:3'-5' exonuclease activity"/>
    <property type="evidence" value="ECO:0007669"/>
    <property type="project" value="InterPro"/>
</dbReference>
<dbReference type="SUPFAM" id="SSF89550">
    <property type="entry name" value="PHP domain-like"/>
    <property type="match status" value="1"/>
</dbReference>
<dbReference type="KEGG" id="knv:Pan216_57310"/>
<keyword evidence="4 10" id="KW-0548">Nucleotidyltransferase</keyword>
<name>A0A518BCX6_9BACT</name>
<evidence type="ECO:0000313" key="10">
    <source>
        <dbReference type="EMBL" id="QDU64838.1"/>
    </source>
</evidence>
<dbReference type="InterPro" id="IPR016195">
    <property type="entry name" value="Pol/histidinol_Pase-like"/>
</dbReference>
<keyword evidence="3 10" id="KW-0808">Transferase</keyword>
<dbReference type="EC" id="2.7.7.7" evidence="1"/>
<dbReference type="InterPro" id="IPR004805">
    <property type="entry name" value="DnaE2/DnaE/PolC"/>
</dbReference>
<dbReference type="Gene3D" id="3.20.20.140">
    <property type="entry name" value="Metal-dependent hydrolases"/>
    <property type="match status" value="1"/>
</dbReference>
<feature type="domain" description="Polymerase/histidinol phosphatase N-terminal" evidence="9">
    <location>
        <begin position="7"/>
        <end position="74"/>
    </location>
</feature>
<evidence type="ECO:0000256" key="6">
    <source>
        <dbReference type="ARBA" id="ARBA00022932"/>
    </source>
</evidence>
<dbReference type="AlphaFoldDB" id="A0A518BCX6"/>
<keyword evidence="6" id="KW-0239">DNA-directed DNA polymerase</keyword>
<evidence type="ECO:0000256" key="5">
    <source>
        <dbReference type="ARBA" id="ARBA00022705"/>
    </source>
</evidence>
<evidence type="ECO:0000256" key="3">
    <source>
        <dbReference type="ARBA" id="ARBA00022679"/>
    </source>
</evidence>
<dbReference type="Pfam" id="PF14579">
    <property type="entry name" value="HHH_6"/>
    <property type="match status" value="1"/>
</dbReference>
<dbReference type="OrthoDB" id="9803237at2"/>
<dbReference type="RefSeq" id="WP_145263316.1">
    <property type="nucleotide sequence ID" value="NZ_CP036279.1"/>
</dbReference>
<keyword evidence="11" id="KW-1185">Reference proteome</keyword>
<dbReference type="Proteomes" id="UP000317093">
    <property type="component" value="Chromosome"/>
</dbReference>
<dbReference type="NCBIfam" id="TIGR00594">
    <property type="entry name" value="polc"/>
    <property type="match status" value="1"/>
</dbReference>
<dbReference type="InterPro" id="IPR003141">
    <property type="entry name" value="Pol/His_phosphatase_N"/>
</dbReference>
<evidence type="ECO:0000313" key="11">
    <source>
        <dbReference type="Proteomes" id="UP000317093"/>
    </source>
</evidence>